<comment type="caution">
    <text evidence="4">The sequence shown here is derived from an EMBL/GenBank/DDBJ whole genome shotgun (WGS) entry which is preliminary data.</text>
</comment>
<feature type="coiled-coil region" evidence="2">
    <location>
        <begin position="18"/>
        <end position="45"/>
    </location>
</feature>
<dbReference type="InterPro" id="IPR027417">
    <property type="entry name" value="P-loop_NTPase"/>
</dbReference>
<dbReference type="Pfam" id="PF00931">
    <property type="entry name" value="NB-ARC"/>
    <property type="match status" value="1"/>
</dbReference>
<keyword evidence="2" id="KW-0175">Coiled coil</keyword>
<evidence type="ECO:0000313" key="5">
    <source>
        <dbReference type="Proteomes" id="UP000237000"/>
    </source>
</evidence>
<dbReference type="Proteomes" id="UP000237000">
    <property type="component" value="Unassembled WGS sequence"/>
</dbReference>
<dbReference type="Gene3D" id="3.40.50.300">
    <property type="entry name" value="P-loop containing nucleotide triphosphate hydrolases"/>
    <property type="match status" value="1"/>
</dbReference>
<evidence type="ECO:0000313" key="4">
    <source>
        <dbReference type="EMBL" id="PON98087.1"/>
    </source>
</evidence>
<reference evidence="5" key="1">
    <citation type="submission" date="2016-06" db="EMBL/GenBank/DDBJ databases">
        <title>Parallel loss of symbiosis genes in relatives of nitrogen-fixing non-legume Parasponia.</title>
        <authorList>
            <person name="Van Velzen R."/>
            <person name="Holmer R."/>
            <person name="Bu F."/>
            <person name="Rutten L."/>
            <person name="Van Zeijl A."/>
            <person name="Liu W."/>
            <person name="Santuari L."/>
            <person name="Cao Q."/>
            <person name="Sharma T."/>
            <person name="Shen D."/>
            <person name="Roswanjaya Y."/>
            <person name="Wardhani T."/>
            <person name="Kalhor M.S."/>
            <person name="Jansen J."/>
            <person name="Van den Hoogen J."/>
            <person name="Gungor B."/>
            <person name="Hartog M."/>
            <person name="Hontelez J."/>
            <person name="Verver J."/>
            <person name="Yang W.-C."/>
            <person name="Schijlen E."/>
            <person name="Repin R."/>
            <person name="Schilthuizen M."/>
            <person name="Schranz E."/>
            <person name="Heidstra R."/>
            <person name="Miyata K."/>
            <person name="Fedorova E."/>
            <person name="Kohlen W."/>
            <person name="Bisseling T."/>
            <person name="Smit S."/>
            <person name="Geurts R."/>
        </authorList>
    </citation>
    <scope>NUCLEOTIDE SEQUENCE [LARGE SCALE GENOMIC DNA]</scope>
    <source>
        <strain evidence="5">cv. RG33-2</strain>
    </source>
</reference>
<keyword evidence="5" id="KW-1185">Reference proteome</keyword>
<evidence type="ECO:0000256" key="2">
    <source>
        <dbReference type="SAM" id="Coils"/>
    </source>
</evidence>
<dbReference type="OrthoDB" id="840192at2759"/>
<dbReference type="EMBL" id="JXTC01000027">
    <property type="protein sequence ID" value="PON98087.1"/>
    <property type="molecule type" value="Genomic_DNA"/>
</dbReference>
<dbReference type="AlphaFoldDB" id="A0A2P5FJY4"/>
<name>A0A2P5FJY4_TREOI</name>
<dbReference type="InParanoid" id="A0A2P5FJY4"/>
<organism evidence="4 5">
    <name type="scientific">Trema orientale</name>
    <name type="common">Charcoal tree</name>
    <name type="synonym">Celtis orientalis</name>
    <dbReference type="NCBI Taxonomy" id="63057"/>
    <lineage>
        <taxon>Eukaryota</taxon>
        <taxon>Viridiplantae</taxon>
        <taxon>Streptophyta</taxon>
        <taxon>Embryophyta</taxon>
        <taxon>Tracheophyta</taxon>
        <taxon>Spermatophyta</taxon>
        <taxon>Magnoliopsida</taxon>
        <taxon>eudicotyledons</taxon>
        <taxon>Gunneridae</taxon>
        <taxon>Pentapetalae</taxon>
        <taxon>rosids</taxon>
        <taxon>fabids</taxon>
        <taxon>Rosales</taxon>
        <taxon>Cannabaceae</taxon>
        <taxon>Trema</taxon>
    </lineage>
</organism>
<dbReference type="STRING" id="63057.A0A2P5FJY4"/>
<proteinExistence type="predicted"/>
<evidence type="ECO:0000256" key="1">
    <source>
        <dbReference type="ARBA" id="ARBA00022821"/>
    </source>
</evidence>
<dbReference type="PANTHER" id="PTHR33463:SF187">
    <property type="entry name" value="AND NB-ARC DOMAIN DISEASE RESISTANCE PROTEIN, PUTATIVE-RELATED"/>
    <property type="match status" value="1"/>
</dbReference>
<dbReference type="InterPro" id="IPR050905">
    <property type="entry name" value="Plant_NBS-LRR"/>
</dbReference>
<dbReference type="InterPro" id="IPR002182">
    <property type="entry name" value="NB-ARC"/>
</dbReference>
<dbReference type="PANTHER" id="PTHR33463">
    <property type="entry name" value="NB-ARC DOMAIN-CONTAINING PROTEIN-RELATED"/>
    <property type="match status" value="1"/>
</dbReference>
<sequence>MEYIQAICDIGTSTIRNFGSLDEKMRRLKRKLETLESREDDINEELTYAESLSLKKRRKSVETWLTNVERVKKEVQLIAHEVRERKWHEFLKLQTNIERSTTEVEELIHQGRFSGGLTLEVNNENHVVSLLTPELVGQMFQKDKSTILECISSGTVSIIGIYGMGGVGKTTLASHIHNELIKYPNTSVYWVTTRLERTEQTSGYESENILSERVTSGTENGFVSFSIPVSLVSHTMEFHEFD</sequence>
<dbReference type="SUPFAM" id="SSF52540">
    <property type="entry name" value="P-loop containing nucleoside triphosphate hydrolases"/>
    <property type="match status" value="1"/>
</dbReference>
<evidence type="ECO:0000259" key="3">
    <source>
        <dbReference type="Pfam" id="PF00931"/>
    </source>
</evidence>
<accession>A0A2P5FJY4</accession>
<gene>
    <name evidence="4" type="ORF">TorRG33x02_061610</name>
</gene>
<dbReference type="GO" id="GO:0043531">
    <property type="term" value="F:ADP binding"/>
    <property type="evidence" value="ECO:0007669"/>
    <property type="project" value="InterPro"/>
</dbReference>
<feature type="domain" description="NB-ARC" evidence="3">
    <location>
        <begin position="142"/>
        <end position="192"/>
    </location>
</feature>
<keyword evidence="1" id="KW-0611">Plant defense</keyword>
<protein>
    <submittedName>
        <fullName evidence="4">NB-ARC domain containing protein</fullName>
    </submittedName>
</protein>